<keyword evidence="1" id="KW-0472">Membrane</keyword>
<keyword evidence="1" id="KW-1133">Transmembrane helix</keyword>
<dbReference type="Pfam" id="PF12650">
    <property type="entry name" value="DUF3784"/>
    <property type="match status" value="1"/>
</dbReference>
<dbReference type="InterPro" id="IPR017259">
    <property type="entry name" value="UCP037672"/>
</dbReference>
<dbReference type="RefSeq" id="WP_054875749.1">
    <property type="nucleotide sequence ID" value="NZ_LKET01000039.1"/>
</dbReference>
<keyword evidence="3" id="KW-1185">Reference proteome</keyword>
<evidence type="ECO:0000256" key="1">
    <source>
        <dbReference type="SAM" id="Phobius"/>
    </source>
</evidence>
<dbReference type="Proteomes" id="UP000050326">
    <property type="component" value="Unassembled WGS sequence"/>
</dbReference>
<reference evidence="2 3" key="1">
    <citation type="submission" date="2015-09" db="EMBL/GenBank/DDBJ databases">
        <title>Genome sequence of Oxobacter pfennigii DSM 3222.</title>
        <authorList>
            <person name="Poehlein A."/>
            <person name="Bengelsdorf F.R."/>
            <person name="Schiel-Bengelsdorf B."/>
            <person name="Duerre P."/>
            <person name="Daniel R."/>
        </authorList>
    </citation>
    <scope>NUCLEOTIDE SEQUENCE [LARGE SCALE GENOMIC DNA]</scope>
    <source>
        <strain evidence="2 3">DSM 3222</strain>
    </source>
</reference>
<dbReference type="OrthoDB" id="2082701at2"/>
<accession>A0A0P8WLI9</accession>
<organism evidence="2 3">
    <name type="scientific">Oxobacter pfennigii</name>
    <dbReference type="NCBI Taxonomy" id="36849"/>
    <lineage>
        <taxon>Bacteria</taxon>
        <taxon>Bacillati</taxon>
        <taxon>Bacillota</taxon>
        <taxon>Clostridia</taxon>
        <taxon>Eubacteriales</taxon>
        <taxon>Clostridiaceae</taxon>
        <taxon>Oxobacter</taxon>
    </lineage>
</organism>
<feature type="transmembrane region" description="Helical" evidence="1">
    <location>
        <begin position="83"/>
        <end position="101"/>
    </location>
</feature>
<evidence type="ECO:0000313" key="2">
    <source>
        <dbReference type="EMBL" id="KPU43290.1"/>
    </source>
</evidence>
<proteinExistence type="predicted"/>
<name>A0A0P8WLI9_9CLOT</name>
<evidence type="ECO:0008006" key="4">
    <source>
        <dbReference type="Google" id="ProtNLM"/>
    </source>
</evidence>
<keyword evidence="1" id="KW-0812">Transmembrane</keyword>
<dbReference type="AlphaFoldDB" id="A0A0P8WLI9"/>
<dbReference type="EMBL" id="LKET01000039">
    <property type="protein sequence ID" value="KPU43290.1"/>
    <property type="molecule type" value="Genomic_DNA"/>
</dbReference>
<feature type="transmembrane region" description="Helical" evidence="1">
    <location>
        <begin position="6"/>
        <end position="25"/>
    </location>
</feature>
<feature type="transmembrane region" description="Helical" evidence="1">
    <location>
        <begin position="60"/>
        <end position="77"/>
    </location>
</feature>
<dbReference type="STRING" id="36849.OXPF_27310"/>
<comment type="caution">
    <text evidence="2">The sequence shown here is derived from an EMBL/GenBank/DDBJ whole genome shotgun (WGS) entry which is preliminary data.</text>
</comment>
<protein>
    <recommendedName>
        <fullName evidence="4">DUF3784 domain-containing protein</fullName>
    </recommendedName>
</protein>
<sequence>MNAWVITCLMLAVLFGIMGVILALLKEKGAMLISGFNTLAREEREKYDKKKMSIDARNNFLLWSVILLFGAGLSYFFSNYFAVFAMLIWIILFFKGVHIDTDKAFDKYKKA</sequence>
<gene>
    <name evidence="2" type="ORF">OXPF_27310</name>
</gene>
<evidence type="ECO:0000313" key="3">
    <source>
        <dbReference type="Proteomes" id="UP000050326"/>
    </source>
</evidence>